<sequence>MTDDCGFFPNQPWEHTSTLCSEKPCPRSSFDLDEWPQVREPFPAGLHVCRQSRSIILDALKRRRTKKRRERKKEWRQKQQQQQQQEEKDKKQGYHYNQPPATLRPFLPNMDILYLDMGAAPARYHRRKASRKAWEDRSRTHLFEVIQGQRRTYLSEVTKLALPFGMFSPEYPHMQHVVCGILALLPIQELHVVFDRSIWSDQGFRGWHDDEDEDDDCEDTSSVSSLTSSLISSPISRPISPYPSPPVSWTISPPKTPQLNQMLDASKLKSWMAACWPQGHQGAALKSEGVLGILSNGIVVKPGLLVRSTGWE</sequence>
<reference evidence="2 3" key="1">
    <citation type="journal article" date="2019" name="Mol. Biol. Evol.">
        <title>Blast fungal genomes show frequent chromosomal changes, gene gains and losses, and effector gene turnover.</title>
        <authorList>
            <person name="Gomez Luciano L.B."/>
            <person name="Jason Tsai I."/>
            <person name="Chuma I."/>
            <person name="Tosa Y."/>
            <person name="Chen Y.H."/>
            <person name="Li J.Y."/>
            <person name="Li M.Y."/>
            <person name="Jade Lu M.Y."/>
            <person name="Nakayashiki H."/>
            <person name="Li W.H."/>
        </authorList>
    </citation>
    <scope>NUCLEOTIDE SEQUENCE [LARGE SCALE GENOMIC DNA]</scope>
    <source>
        <strain evidence="2 3">NI907</strain>
    </source>
</reference>
<protein>
    <submittedName>
        <fullName evidence="3">Uncharacterized protein</fullName>
    </submittedName>
</protein>
<gene>
    <name evidence="3" type="ORF">PgNI_05241</name>
</gene>
<reference evidence="3" key="3">
    <citation type="submission" date="2025-08" db="UniProtKB">
        <authorList>
            <consortium name="RefSeq"/>
        </authorList>
    </citation>
    <scope>IDENTIFICATION</scope>
    <source>
        <strain evidence="3">NI907</strain>
    </source>
</reference>
<dbReference type="GeneID" id="41960184"/>
<dbReference type="RefSeq" id="XP_030983002.1">
    <property type="nucleotide sequence ID" value="XM_031125275.1"/>
</dbReference>
<evidence type="ECO:0000256" key="1">
    <source>
        <dbReference type="SAM" id="MobiDB-lite"/>
    </source>
</evidence>
<feature type="compositionally biased region" description="Basic residues" evidence="1">
    <location>
        <begin position="61"/>
        <end position="71"/>
    </location>
</feature>
<feature type="region of interest" description="Disordered" evidence="1">
    <location>
        <begin position="61"/>
        <end position="100"/>
    </location>
</feature>
<organism evidence="2 3">
    <name type="scientific">Pyricularia grisea</name>
    <name type="common">Crabgrass-specific blast fungus</name>
    <name type="synonym">Magnaporthe grisea</name>
    <dbReference type="NCBI Taxonomy" id="148305"/>
    <lineage>
        <taxon>Eukaryota</taxon>
        <taxon>Fungi</taxon>
        <taxon>Dikarya</taxon>
        <taxon>Ascomycota</taxon>
        <taxon>Pezizomycotina</taxon>
        <taxon>Sordariomycetes</taxon>
        <taxon>Sordariomycetidae</taxon>
        <taxon>Magnaporthales</taxon>
        <taxon>Pyriculariaceae</taxon>
        <taxon>Pyricularia</taxon>
    </lineage>
</organism>
<evidence type="ECO:0000313" key="3">
    <source>
        <dbReference type="RefSeq" id="XP_030983002.1"/>
    </source>
</evidence>
<evidence type="ECO:0000313" key="2">
    <source>
        <dbReference type="Proteomes" id="UP000515153"/>
    </source>
</evidence>
<keyword evidence="2" id="KW-1185">Reference proteome</keyword>
<proteinExistence type="predicted"/>
<dbReference type="AlphaFoldDB" id="A0A6P8B721"/>
<name>A0A6P8B721_PYRGI</name>
<accession>A0A6P8B721</accession>
<dbReference type="Proteomes" id="UP000515153">
    <property type="component" value="Chromosome I"/>
</dbReference>
<dbReference type="KEGG" id="pgri:PgNI_05241"/>
<reference evidence="3" key="2">
    <citation type="submission" date="2019-10" db="EMBL/GenBank/DDBJ databases">
        <authorList>
            <consortium name="NCBI Genome Project"/>
        </authorList>
    </citation>
    <scope>NUCLEOTIDE SEQUENCE</scope>
    <source>
        <strain evidence="3">NI907</strain>
    </source>
</reference>